<dbReference type="EMBL" id="JAAMRD010000005">
    <property type="protein sequence ID" value="MBA1304297.1"/>
    <property type="molecule type" value="Genomic_DNA"/>
</dbReference>
<evidence type="ECO:0000313" key="2">
    <source>
        <dbReference type="Proteomes" id="UP001138621"/>
    </source>
</evidence>
<evidence type="ECO:0000313" key="1">
    <source>
        <dbReference type="EMBL" id="MBA1304297.1"/>
    </source>
</evidence>
<name>A0AA40RQV0_STUST</name>
<gene>
    <name evidence="1" type="ORF">G7024_07735</name>
</gene>
<accession>A0AA40RQV0</accession>
<reference evidence="1" key="1">
    <citation type="submission" date="2020-02" db="EMBL/GenBank/DDBJ databases">
        <title>Synteny-based analysis reveals conserved mechanism for high triclosan tolerance in Pseudomonas, as well as instances of horizontal transfer.</title>
        <authorList>
            <person name="Mcfarland A.G."/>
            <person name="Bertucci H.K."/>
            <person name="Litmann E."/>
            <person name="Shen J."/>
            <person name="Huttenhower C."/>
            <person name="Hartmann E.M."/>
        </authorList>
    </citation>
    <scope>NUCLEOTIDE SEQUENCE</scope>
    <source>
        <strain evidence="1">109A1</strain>
    </source>
</reference>
<comment type="caution">
    <text evidence="1">The sequence shown here is derived from an EMBL/GenBank/DDBJ whole genome shotgun (WGS) entry which is preliminary data.</text>
</comment>
<organism evidence="1 2">
    <name type="scientific">Stutzerimonas stutzeri</name>
    <name type="common">Pseudomonas stutzeri</name>
    <dbReference type="NCBI Taxonomy" id="316"/>
    <lineage>
        <taxon>Bacteria</taxon>
        <taxon>Pseudomonadati</taxon>
        <taxon>Pseudomonadota</taxon>
        <taxon>Gammaproteobacteria</taxon>
        <taxon>Pseudomonadales</taxon>
        <taxon>Pseudomonadaceae</taxon>
        <taxon>Stutzerimonas</taxon>
    </lineage>
</organism>
<protein>
    <submittedName>
        <fullName evidence="1">Uncharacterized protein</fullName>
    </submittedName>
</protein>
<dbReference type="Proteomes" id="UP001138621">
    <property type="component" value="Unassembled WGS sequence"/>
</dbReference>
<dbReference type="AlphaFoldDB" id="A0AA40RQV0"/>
<sequence length="109" mass="12029">MSTHSNRRIAGRGRRAPARLQPMLQRYADLVIAPLQTRHVCPGQHLDAQRLAAAQEVICAAVAMGRPAFALNLAQMAGSAPQELPFVFTELDAWRLAIDAQYRLPKAEK</sequence>
<proteinExistence type="predicted"/>
<dbReference type="RefSeq" id="WP_181120227.1">
    <property type="nucleotide sequence ID" value="NZ_JAAMRD010000005.1"/>
</dbReference>